<feature type="transmembrane region" description="Helical" evidence="9">
    <location>
        <begin position="263"/>
        <end position="283"/>
    </location>
</feature>
<evidence type="ECO:0000256" key="5">
    <source>
        <dbReference type="ARBA" id="ARBA00022840"/>
    </source>
</evidence>
<dbReference type="InterPro" id="IPR003439">
    <property type="entry name" value="ABC_transporter-like_ATP-bd"/>
</dbReference>
<feature type="transmembrane region" description="Helical" evidence="9">
    <location>
        <begin position="346"/>
        <end position="365"/>
    </location>
</feature>
<dbReference type="VEuPathDB" id="CryptoDB:GY17_00003702"/>
<feature type="transmembrane region" description="Helical" evidence="9">
    <location>
        <begin position="108"/>
        <end position="134"/>
    </location>
</feature>
<comment type="subcellular location">
    <subcellularLocation>
        <location evidence="1">Membrane</location>
        <topology evidence="1">Multi-pass membrane protein</topology>
    </subcellularLocation>
</comment>
<feature type="domain" description="ABC transporter" evidence="10">
    <location>
        <begin position="1217"/>
        <end position="1336"/>
    </location>
</feature>
<keyword evidence="4" id="KW-0547">Nucleotide-binding</keyword>
<dbReference type="GO" id="GO:0042626">
    <property type="term" value="F:ATPase-coupled transmembrane transporter activity"/>
    <property type="evidence" value="ECO:0007669"/>
    <property type="project" value="TreeGrafter"/>
</dbReference>
<dbReference type="EMBL" id="LN877950">
    <property type="protein sequence ID" value="CUV05514.1"/>
    <property type="molecule type" value="Genomic_DNA"/>
</dbReference>
<keyword evidence="5" id="KW-0067">ATP-binding</keyword>
<evidence type="ECO:0000256" key="2">
    <source>
        <dbReference type="ARBA" id="ARBA00009726"/>
    </source>
</evidence>
<feature type="transmembrane region" description="Helical" evidence="9">
    <location>
        <begin position="888"/>
        <end position="914"/>
    </location>
</feature>
<dbReference type="GO" id="GO:0016887">
    <property type="term" value="F:ATP hydrolysis activity"/>
    <property type="evidence" value="ECO:0007669"/>
    <property type="project" value="InterPro"/>
</dbReference>
<feature type="transmembrane region" description="Helical" evidence="9">
    <location>
        <begin position="146"/>
        <end position="166"/>
    </location>
</feature>
<keyword evidence="7 9" id="KW-0472">Membrane</keyword>
<dbReference type="PANTHER" id="PTHR24223:SF456">
    <property type="entry name" value="MULTIDRUG RESISTANCE-ASSOCIATED PROTEIN LETHAL(2)03659"/>
    <property type="match status" value="1"/>
</dbReference>
<dbReference type="VEuPathDB" id="CryptoDB:ChTU502y2012_413g0085"/>
<evidence type="ECO:0000256" key="4">
    <source>
        <dbReference type="ARBA" id="ARBA00022741"/>
    </source>
</evidence>
<feature type="coiled-coil region" evidence="8">
    <location>
        <begin position="1151"/>
        <end position="1178"/>
    </location>
</feature>
<dbReference type="GO" id="GO:0005524">
    <property type="term" value="F:ATP binding"/>
    <property type="evidence" value="ECO:0007669"/>
    <property type="project" value="UniProtKB-KW"/>
</dbReference>
<dbReference type="GO" id="GO:0016020">
    <property type="term" value="C:membrane"/>
    <property type="evidence" value="ECO:0007669"/>
    <property type="project" value="UniProtKB-SubCell"/>
</dbReference>
<dbReference type="SUPFAM" id="SSF52540">
    <property type="entry name" value="P-loop containing nucleoside triphosphate hydrolases"/>
    <property type="match status" value="2"/>
</dbReference>
<dbReference type="Gene3D" id="3.40.50.300">
    <property type="entry name" value="P-loop containing nucleotide triphosphate hydrolases"/>
    <property type="match status" value="2"/>
</dbReference>
<dbReference type="Proteomes" id="UP000199752">
    <property type="component" value="Chromosome 4"/>
</dbReference>
<evidence type="ECO:0000256" key="6">
    <source>
        <dbReference type="ARBA" id="ARBA00022989"/>
    </source>
</evidence>
<dbReference type="SUPFAM" id="SSF90123">
    <property type="entry name" value="ABC transporter transmembrane region"/>
    <property type="match status" value="2"/>
</dbReference>
<protein>
    <recommendedName>
        <fullName evidence="10">ABC transporter domain-containing protein</fullName>
    </recommendedName>
</protein>
<keyword evidence="3 9" id="KW-0812">Transmembrane</keyword>
<evidence type="ECO:0000256" key="7">
    <source>
        <dbReference type="ARBA" id="ARBA00023136"/>
    </source>
</evidence>
<organism evidence="11">
    <name type="scientific">Cryptosporidium hominis</name>
    <dbReference type="NCBI Taxonomy" id="237895"/>
    <lineage>
        <taxon>Eukaryota</taxon>
        <taxon>Sar</taxon>
        <taxon>Alveolata</taxon>
        <taxon>Apicomplexa</taxon>
        <taxon>Conoidasida</taxon>
        <taxon>Coccidia</taxon>
        <taxon>Eucoccidiorida</taxon>
        <taxon>Eimeriorina</taxon>
        <taxon>Cryptosporidiidae</taxon>
        <taxon>Cryptosporidium</taxon>
    </lineage>
</organism>
<proteinExistence type="inferred from homology"/>
<feature type="transmembrane region" description="Helical" evidence="9">
    <location>
        <begin position="926"/>
        <end position="948"/>
    </location>
</feature>
<dbReference type="PANTHER" id="PTHR24223">
    <property type="entry name" value="ATP-BINDING CASSETTE SUB-FAMILY C"/>
    <property type="match status" value="1"/>
</dbReference>
<dbReference type="VEuPathDB" id="CryptoDB:Chro.40156"/>
<feature type="transmembrane region" description="Helical" evidence="9">
    <location>
        <begin position="232"/>
        <end position="251"/>
    </location>
</feature>
<evidence type="ECO:0000259" key="10">
    <source>
        <dbReference type="Pfam" id="PF00005"/>
    </source>
</evidence>
<feature type="transmembrane region" description="Helical" evidence="9">
    <location>
        <begin position="991"/>
        <end position="1009"/>
    </location>
</feature>
<evidence type="ECO:0000256" key="8">
    <source>
        <dbReference type="SAM" id="Coils"/>
    </source>
</evidence>
<reference evidence="11" key="1">
    <citation type="submission" date="2015-08" db="EMBL/GenBank/DDBJ databases">
        <authorList>
            <person name="Babu N.S."/>
            <person name="Beckwith C.J."/>
            <person name="Beseler K.G."/>
            <person name="Brison A."/>
            <person name="Carone J.V."/>
            <person name="Caskin T.P."/>
            <person name="Diamond M."/>
            <person name="Durham M.E."/>
            <person name="Foxe J.M."/>
            <person name="Go M."/>
            <person name="Henderson B.A."/>
            <person name="Jones I.B."/>
            <person name="McGettigan J.A."/>
            <person name="Micheletti S.J."/>
            <person name="Nasrallah M.E."/>
            <person name="Ortiz D."/>
            <person name="Piller C.R."/>
            <person name="Privatt S.R."/>
            <person name="Schneider S.L."/>
            <person name="Sharp S."/>
            <person name="Smith T.C."/>
            <person name="Stanton J.D."/>
            <person name="Ullery H.E."/>
            <person name="Wilson R.J."/>
            <person name="Serrano M.G."/>
            <person name="Buck G."/>
            <person name="Lee V."/>
            <person name="Wang Y."/>
            <person name="Carvalho R."/>
            <person name="Voegtly L."/>
            <person name="Shi R."/>
            <person name="Duckworth R."/>
            <person name="Johnson A."/>
            <person name="Loviza R."/>
            <person name="Walstead R."/>
            <person name="Shah Z."/>
            <person name="Kiflezghi M."/>
            <person name="Wade K."/>
            <person name="Ball S.L."/>
            <person name="Bradley K.W."/>
            <person name="Asai D.J."/>
            <person name="Bowman C.A."/>
            <person name="Russell D.A."/>
            <person name="Pope W.H."/>
            <person name="Jacobs-Sera D."/>
            <person name="Hendrix R.W."/>
            <person name="Hatfull G.F."/>
        </authorList>
    </citation>
    <scope>NUCLEOTIDE SEQUENCE [LARGE SCALE GENOMIC DNA]</scope>
</reference>
<name>A0A0S4TE09_CRYHO</name>
<dbReference type="InterPro" id="IPR050173">
    <property type="entry name" value="ABC_transporter_C-like"/>
</dbReference>
<evidence type="ECO:0000256" key="1">
    <source>
        <dbReference type="ARBA" id="ARBA00004141"/>
    </source>
</evidence>
<keyword evidence="6 9" id="KW-1133">Transmembrane helix</keyword>
<evidence type="ECO:0000256" key="9">
    <source>
        <dbReference type="SAM" id="Phobius"/>
    </source>
</evidence>
<dbReference type="VEuPathDB" id="CryptoDB:CHUDEA4_1370"/>
<evidence type="ECO:0000313" key="11">
    <source>
        <dbReference type="EMBL" id="CUV05514.1"/>
    </source>
</evidence>
<feature type="transmembrane region" description="Helical" evidence="9">
    <location>
        <begin position="969"/>
        <end position="985"/>
    </location>
</feature>
<accession>A0A0S4TE09</accession>
<dbReference type="InterPro" id="IPR036640">
    <property type="entry name" value="ABC1_TM_sf"/>
</dbReference>
<gene>
    <name evidence="11" type="ORF">CHUDEA4_1370</name>
</gene>
<keyword evidence="8" id="KW-0175">Coiled coil</keyword>
<comment type="similarity">
    <text evidence="2">Belongs to the ABC transporter superfamily. ABCC family. Conjugate transporter (TC 3.A.1.208) subfamily.</text>
</comment>
<dbReference type="InterPro" id="IPR027417">
    <property type="entry name" value="P-loop_NTPase"/>
</dbReference>
<feature type="transmembrane region" description="Helical" evidence="9">
    <location>
        <begin position="845"/>
        <end position="867"/>
    </location>
</feature>
<sequence length="1490" mass="171178">MSNKFSSILSFIDNLFLNKIDKTVNYLFKNHQNDQEKNKDNSNYKCNLTTLKSKAIPFGYIIHSVKEDTITLEKVIKEKENQLGDKNWSGFDMYLSILKAFKEDYCRYVVLTFLLIALDAFVKYKGILFIGALIGTRTAGNKETGFVASIFIFILKATFLLSDTHLKYYIMRVRARVIGAINGISLLRLSNCDSNFCLYQNEDSEQLPKSKISRYQNVITVDSDFSENAISYSIRIFIFPIKIASTFAIAIKTFDDHSMKLLIFSLSTLFAGAIISLFISTLFKKPFIAHREKRIAETTNIIENSRSLNLTQDHFTSTFHKLLSETRRNEMLFGSFRKYFFTIEEIISRSMGYFCYGIISIYVWYNHFDTYKSIEMIIDSAILVPSFYTPLQELCYLIYYISEGNNALNRLAKLMQITRSKFPAKNTTSFEVIDKNENIILHADSILFGANIPKKIEMKYGVPVIFSCNDISYNHLLTDLCRRVVFGVNGRDGVRIELERRDILGVNDQKIENINNRSKLQKKREISNILADISNPVCYVPLDSWITDGMSLADIILNGRDYDQDSWERVIDICELRNDFVSWGISTYDMARSTIFSQVQFSRGQKVRLSLSRALYRIESKNDESNNDPQDGVPILILDSIFSSLDPPVCCSILEKLFNYENGLLKNVFSIMILDTQMLNFLPNNILESIIHVIPFKYGENKSFGVDIESPKSTTSVNTSSSIHSIINDFCFDTDFSKDLWELSTEEDEVLNLSSNSNGNESEIADNQTHTKYENRVDMGLNSLKCCEEKTEEFIELLPKKEVLGGSSENSYSTLFFYILKAANRFKYPKNWSITEKIQESSLEMILYLVLLLLHQFILLFGEKVLLGNLSLVSETGNKIGGIIGVDILYFTYFVCIVLAILSVVASGILEVYVGLRAANNLHNSFLLGYIGSKLSSCIRYIPVSFILNRISLDQLTIDYCTTKRVGQFVTAVNRVLATIYLSILASEYPIIQTILFSILFYIIYKYIFRYFIHSCRLLHNTYISEISLLVDTVRNICDGKECIRPQKLDRFYLENGYGQLQEIMRPIYIQSSLEAWLKIRLQVGIIIPLTFFNVFSSYFSNGSSKILIALMIATAFGSLSRIDEVVRYLMRLEKELVSVERMRKYLELIKDEYKMKNDLLENNNVKYDDNIKMSQNNNIILESAYGYHSNLSTENEKSQLDRSEVRGTLVKQVCCLNNINVIANKGEIIGIVGRSGSGKTSLLFLIAKSLKYKGKISHPISSNNNLLNSNHLVNCKLCRSNVDEEIMKIFLEDYNMMRHVAMLPVEVFFNENTTIRESVDPFENYSNDNIISALNICGVTNYLLERETMNNLNHKINFKNSFVGEKKPDESALLLMGNDRFTIMNNYLNRKISELNLPMQIQRLLLFTHYFLKRNEISILLIDEPPVIYCNDNVNMNSTSNKKSTLITNIIFKYFSHSTTFIVAHDIRNLNGIKKFWYLHKGTLTIKKL</sequence>
<dbReference type="Pfam" id="PF00005">
    <property type="entry name" value="ABC_tran"/>
    <property type="match status" value="1"/>
</dbReference>
<dbReference type="Gene3D" id="1.20.1560.10">
    <property type="entry name" value="ABC transporter type 1, transmembrane domain"/>
    <property type="match status" value="2"/>
</dbReference>
<feature type="transmembrane region" description="Helical" evidence="9">
    <location>
        <begin position="1082"/>
        <end position="1101"/>
    </location>
</feature>
<evidence type="ECO:0000256" key="3">
    <source>
        <dbReference type="ARBA" id="ARBA00022692"/>
    </source>
</evidence>